<sequence length="135" mass="15340">MASKRNPQSSLRRFFGQAIDHFDALPRFMDQITVSMLRGFWGRHARAQLLLIGNFLELLFLLSSDPDEVKGSYAILERFHASLHRLTEMGNEDTMTLIRPVAIRIDSFFTQAANMMRESTRAGSHLGSIILDTTP</sequence>
<dbReference type="STRING" id="1664694.A0A0N0NNC6"/>
<dbReference type="VEuPathDB" id="FungiDB:AB675_9275"/>
<gene>
    <name evidence="1" type="ORF">AB675_9275</name>
</gene>
<organism evidence="1 2">
    <name type="scientific">Cyphellophora attinorum</name>
    <dbReference type="NCBI Taxonomy" id="1664694"/>
    <lineage>
        <taxon>Eukaryota</taxon>
        <taxon>Fungi</taxon>
        <taxon>Dikarya</taxon>
        <taxon>Ascomycota</taxon>
        <taxon>Pezizomycotina</taxon>
        <taxon>Eurotiomycetes</taxon>
        <taxon>Chaetothyriomycetidae</taxon>
        <taxon>Chaetothyriales</taxon>
        <taxon>Cyphellophoraceae</taxon>
        <taxon>Cyphellophora</taxon>
    </lineage>
</organism>
<reference evidence="1 2" key="1">
    <citation type="submission" date="2015-06" db="EMBL/GenBank/DDBJ databases">
        <title>Draft genome of the ant-associated black yeast Phialophora attae CBS 131958.</title>
        <authorList>
            <person name="Moreno L.F."/>
            <person name="Stielow B.J."/>
            <person name="de Hoog S."/>
            <person name="Vicente V.A."/>
            <person name="Weiss V.A."/>
            <person name="de Vries M."/>
            <person name="Cruz L.M."/>
            <person name="Souza E.M."/>
        </authorList>
    </citation>
    <scope>NUCLEOTIDE SEQUENCE [LARGE SCALE GENOMIC DNA]</scope>
    <source>
        <strain evidence="1 2">CBS 131958</strain>
    </source>
</reference>
<protein>
    <submittedName>
        <fullName evidence="1">Uncharacterized protein</fullName>
    </submittedName>
</protein>
<dbReference type="Proteomes" id="UP000038010">
    <property type="component" value="Unassembled WGS sequence"/>
</dbReference>
<comment type="caution">
    <text evidence="1">The sequence shown here is derived from an EMBL/GenBank/DDBJ whole genome shotgun (WGS) entry which is preliminary data.</text>
</comment>
<dbReference type="OrthoDB" id="2018619at2759"/>
<evidence type="ECO:0000313" key="1">
    <source>
        <dbReference type="EMBL" id="KPI41461.1"/>
    </source>
</evidence>
<accession>A0A0N0NNC6</accession>
<evidence type="ECO:0000313" key="2">
    <source>
        <dbReference type="Proteomes" id="UP000038010"/>
    </source>
</evidence>
<name>A0A0N0NNC6_9EURO</name>
<keyword evidence="2" id="KW-1185">Reference proteome</keyword>
<dbReference type="AlphaFoldDB" id="A0A0N0NNC6"/>
<dbReference type="GeneID" id="28741673"/>
<dbReference type="EMBL" id="LFJN01000009">
    <property type="protein sequence ID" value="KPI41461.1"/>
    <property type="molecule type" value="Genomic_DNA"/>
</dbReference>
<proteinExistence type="predicted"/>
<dbReference type="RefSeq" id="XP_018001424.1">
    <property type="nucleotide sequence ID" value="XM_018149793.1"/>
</dbReference>